<dbReference type="NCBIfam" id="NF010068">
    <property type="entry name" value="PRK13548.1"/>
    <property type="match status" value="1"/>
</dbReference>
<dbReference type="FunFam" id="3.40.50.300:FF:000134">
    <property type="entry name" value="Iron-enterobactin ABC transporter ATP-binding protein"/>
    <property type="match status" value="1"/>
</dbReference>
<dbReference type="InterPro" id="IPR017871">
    <property type="entry name" value="ABC_transporter-like_CS"/>
</dbReference>
<protein>
    <submittedName>
        <fullName evidence="7">Heme ABC transporter ATP-binding protein</fullName>
    </submittedName>
</protein>
<keyword evidence="2" id="KW-0547">Nucleotide-binding</keyword>
<evidence type="ECO:0000256" key="3">
    <source>
        <dbReference type="ARBA" id="ARBA00022840"/>
    </source>
</evidence>
<dbReference type="GO" id="GO:0016887">
    <property type="term" value="F:ATP hydrolysis activity"/>
    <property type="evidence" value="ECO:0007669"/>
    <property type="project" value="InterPro"/>
</dbReference>
<proteinExistence type="predicted"/>
<dbReference type="PANTHER" id="PTHR42794">
    <property type="entry name" value="HEMIN IMPORT ATP-BINDING PROTEIN HMUV"/>
    <property type="match status" value="1"/>
</dbReference>
<dbReference type="Gene3D" id="3.40.50.300">
    <property type="entry name" value="P-loop containing nucleotide triphosphate hydrolases"/>
    <property type="match status" value="1"/>
</dbReference>
<dbReference type="Proteomes" id="UP000768163">
    <property type="component" value="Unassembled WGS sequence"/>
</dbReference>
<dbReference type="Pfam" id="PF00005">
    <property type="entry name" value="ABC_tran"/>
    <property type="match status" value="1"/>
</dbReference>
<evidence type="ECO:0000313" key="8">
    <source>
        <dbReference type="Proteomes" id="UP000738826"/>
    </source>
</evidence>
<sequence length="260" mass="29196">MISVRNLSFNYKSKKVLDDINFDVQKGAFLGVLGENGAGKSTLLEIISKILKPYKGEILIAKKDINFYSLKEIAKIIAFVGQGESYSSNIPFLVSEIILMGRSPHLSRFQRESKKDIEIVNNAMQLTNVLKFKSRFINELSGGERQRVVIARALAQEPKILLLDEPVSNLDIRYQIEILNLIKNLSRNGITVVCVMHDLNLAAMFCDTLLLLSNGKILANGMPEEVLTTENIKMAYGIEMNVRKEKTNFINVIPVLENGH</sequence>
<keyword evidence="3 7" id="KW-0067">ATP-binding</keyword>
<keyword evidence="1" id="KW-0813">Transport</keyword>
<dbReference type="InterPro" id="IPR003439">
    <property type="entry name" value="ABC_transporter-like_ATP-bd"/>
</dbReference>
<evidence type="ECO:0000313" key="7">
    <source>
        <dbReference type="EMBL" id="NCS91126.1"/>
    </source>
</evidence>
<dbReference type="SMART" id="SM00382">
    <property type="entry name" value="AAA"/>
    <property type="match status" value="1"/>
</dbReference>
<evidence type="ECO:0000256" key="4">
    <source>
        <dbReference type="ARBA" id="ARBA00022967"/>
    </source>
</evidence>
<reference evidence="7" key="1">
    <citation type="submission" date="2019-11" db="EMBL/GenBank/DDBJ databases">
        <title>Lipid analysis of CO2-rich subsurface aquifers suggests an autotrophy-based deep biosphere with lysolipids enriched in CPR bacteria.</title>
        <authorList>
            <person name="Probst A.J."/>
            <person name="Elling F.J."/>
            <person name="Castelle C.J."/>
            <person name="Zhu Q."/>
            <person name="Elvert M."/>
            <person name="Birarda G."/>
            <person name="Holman H.-Y."/>
            <person name="Lane K.R."/>
            <person name="Ladd B."/>
            <person name="Ryan M.C."/>
            <person name="Woyke T."/>
            <person name="Hinrichs K.-U."/>
            <person name="Banfield J.F."/>
        </authorList>
    </citation>
    <scope>NUCLEOTIDE SEQUENCE</scope>
    <source>
        <strain evidence="6">CG_2015-01_33_1645</strain>
        <strain evidence="7">CG_2015-04_33_537</strain>
    </source>
</reference>
<comment type="caution">
    <text evidence="7">The sequence shown here is derived from an EMBL/GenBank/DDBJ whole genome shotgun (WGS) entry which is preliminary data.</text>
</comment>
<dbReference type="CDD" id="cd03214">
    <property type="entry name" value="ABC_Iron-Siderophores_B12_Hemin"/>
    <property type="match status" value="1"/>
</dbReference>
<accession>A0A8J7YYB7</accession>
<name>A0A8J7YYB7_9ARCH</name>
<evidence type="ECO:0000259" key="5">
    <source>
        <dbReference type="PROSITE" id="PS50893"/>
    </source>
</evidence>
<dbReference type="EMBL" id="JAACVF010000041">
    <property type="protein sequence ID" value="NCN64780.1"/>
    <property type="molecule type" value="Genomic_DNA"/>
</dbReference>
<gene>
    <name evidence="7" type="ORF">GW779_01710</name>
    <name evidence="6" type="ORF">GW910_01715</name>
</gene>
<dbReference type="InterPro" id="IPR003593">
    <property type="entry name" value="AAA+_ATPase"/>
</dbReference>
<dbReference type="AlphaFoldDB" id="A0A8J7YYB7"/>
<feature type="domain" description="ABC transporter" evidence="5">
    <location>
        <begin position="2"/>
        <end position="239"/>
    </location>
</feature>
<organism evidence="7 8">
    <name type="scientific">Candidatus Altarchaeum hamiconexum</name>
    <dbReference type="NCBI Taxonomy" id="1803513"/>
    <lineage>
        <taxon>Archaea</taxon>
        <taxon>Candidatus Altarchaeota</taxon>
        <taxon>Candidatus Altiarchaeia</taxon>
        <taxon>Candidatus Altarchaeales</taxon>
        <taxon>Candidatus Altarchaeaceae</taxon>
        <taxon>Candidatus Altarchaeum</taxon>
    </lineage>
</organism>
<dbReference type="GO" id="GO:0005524">
    <property type="term" value="F:ATP binding"/>
    <property type="evidence" value="ECO:0007669"/>
    <property type="project" value="UniProtKB-KW"/>
</dbReference>
<evidence type="ECO:0000313" key="6">
    <source>
        <dbReference type="EMBL" id="NCN64780.1"/>
    </source>
</evidence>
<dbReference type="EMBL" id="JAACQH010000028">
    <property type="protein sequence ID" value="NCS91126.1"/>
    <property type="molecule type" value="Genomic_DNA"/>
</dbReference>
<dbReference type="PROSITE" id="PS50893">
    <property type="entry name" value="ABC_TRANSPORTER_2"/>
    <property type="match status" value="1"/>
</dbReference>
<evidence type="ECO:0000256" key="1">
    <source>
        <dbReference type="ARBA" id="ARBA00022448"/>
    </source>
</evidence>
<dbReference type="Proteomes" id="UP000738826">
    <property type="component" value="Unassembled WGS sequence"/>
</dbReference>
<evidence type="ECO:0000256" key="2">
    <source>
        <dbReference type="ARBA" id="ARBA00022741"/>
    </source>
</evidence>
<keyword evidence="4" id="KW-1278">Translocase</keyword>
<dbReference type="PANTHER" id="PTHR42794:SF1">
    <property type="entry name" value="HEMIN IMPORT ATP-BINDING PROTEIN HMUV"/>
    <property type="match status" value="1"/>
</dbReference>
<dbReference type="PROSITE" id="PS00211">
    <property type="entry name" value="ABC_TRANSPORTER_1"/>
    <property type="match status" value="1"/>
</dbReference>
<dbReference type="InterPro" id="IPR027417">
    <property type="entry name" value="P-loop_NTPase"/>
</dbReference>
<dbReference type="SUPFAM" id="SSF52540">
    <property type="entry name" value="P-loop containing nucleoside triphosphate hydrolases"/>
    <property type="match status" value="1"/>
</dbReference>